<feature type="compositionally biased region" description="Basic and acidic residues" evidence="1">
    <location>
        <begin position="1166"/>
        <end position="1181"/>
    </location>
</feature>
<feature type="region of interest" description="Disordered" evidence="1">
    <location>
        <begin position="1249"/>
        <end position="1298"/>
    </location>
</feature>
<name>A0A165HMB3_9APHY</name>
<evidence type="ECO:0000313" key="2">
    <source>
        <dbReference type="EMBL" id="KZT11922.1"/>
    </source>
</evidence>
<feature type="compositionally biased region" description="Basic and acidic residues" evidence="1">
    <location>
        <begin position="1273"/>
        <end position="1284"/>
    </location>
</feature>
<dbReference type="InterPro" id="IPR016024">
    <property type="entry name" value="ARM-type_fold"/>
</dbReference>
<gene>
    <name evidence="2" type="ORF">LAESUDRAFT_746712</name>
</gene>
<dbReference type="Proteomes" id="UP000076871">
    <property type="component" value="Unassembled WGS sequence"/>
</dbReference>
<feature type="compositionally biased region" description="Basic and acidic residues" evidence="1">
    <location>
        <begin position="1014"/>
        <end position="1024"/>
    </location>
</feature>
<protein>
    <recommendedName>
        <fullName evidence="4">Telomere-associated protein Rif1 N-terminal domain-containing protein</fullName>
    </recommendedName>
</protein>
<dbReference type="OrthoDB" id="3259617at2759"/>
<evidence type="ECO:0000256" key="1">
    <source>
        <dbReference type="SAM" id="MobiDB-lite"/>
    </source>
</evidence>
<feature type="compositionally biased region" description="Low complexity" evidence="1">
    <location>
        <begin position="1252"/>
        <end position="1262"/>
    </location>
</feature>
<proteinExistence type="predicted"/>
<dbReference type="SUPFAM" id="SSF48371">
    <property type="entry name" value="ARM repeat"/>
    <property type="match status" value="1"/>
</dbReference>
<keyword evidence="3" id="KW-1185">Reference proteome</keyword>
<evidence type="ECO:0000313" key="3">
    <source>
        <dbReference type="Proteomes" id="UP000076871"/>
    </source>
</evidence>
<dbReference type="InParanoid" id="A0A165HMB3"/>
<feature type="region of interest" description="Disordered" evidence="1">
    <location>
        <begin position="1078"/>
        <end position="1237"/>
    </location>
</feature>
<organism evidence="2 3">
    <name type="scientific">Laetiporus sulphureus 93-53</name>
    <dbReference type="NCBI Taxonomy" id="1314785"/>
    <lineage>
        <taxon>Eukaryota</taxon>
        <taxon>Fungi</taxon>
        <taxon>Dikarya</taxon>
        <taxon>Basidiomycota</taxon>
        <taxon>Agaricomycotina</taxon>
        <taxon>Agaricomycetes</taxon>
        <taxon>Polyporales</taxon>
        <taxon>Laetiporus</taxon>
    </lineage>
</organism>
<sequence>MTSDSTPRLDSKRIVSLYRGPLATLQSSLSSDHLSYHDIAEAYNTLSARLKMIFPFLPNDRRLAPSLDLLGQHADVIVKCLRRDIHCASVEPIPDSSQSDRLTEQSASTLEANYREEDIKYAKDMSLVCQHALHLLSDILRLPALSSLLSEANIFELLDLVSKVASAHFLPIPSEQKIRALAYLALSSMRLPVATLRARRSQLTSVCKSAMERSGNEICVLDGLKMFCNLMRMHASVFLNPFANILPLVLAGILSSSTRVQTHAADALGAYVLALSSCMSSSYEHVRNVIKYHVSTFIEAAAKKLKGPRPLSDFLARTIQTSGKDAAGYRQPWAFVTLSCIITLSEENTFTHEPTLQLVIELLNVSAHPKRLITTFLHRCVWRCLVWALSHIEQQAESTQRRKGISTDRTHRAFQFVNQEHRGEIPILLIDTLMNSAAESSRSHTTTPEARELSKVLEVVNASVNDKDDPVHMQGRAILARLTSAIGSSSVAVQDHVRLPKTLVAELFDGTILHSNKEQLNALAANFALPDVTVLLQLTEAEIIQNWDALLDIWMQCVRRSINTSERSFVLSGDLMQTWQSLLLAQAQLTQEHGHLTTVPDVSRRVLSTLHEILTSNDVFHTSSKSQCVALTLVSQLWKVVKSVFAASWLAGMAESLLFAVVSQQFDLEDDDTKACWGELSAALICTSSTELLYKLVISQKKQTEGDLKRYLWFRIATAWVSCDMKPSWHDQVYTLSFPLCSWSMSNDELEIWKRLLEIAVKCAQASSVHSAQVLRTLMSHITEAPERSFSNPNTIPIMLSHLELHETDTIPDKLLAQVDNFLSDVYGIRQEQYHNVLEIFRLLAQVFQRCPRTLLGSVVCSISDGLSVWIRDESEILLAQEYNDIIVRLYQIALDLMRELPFSVDTLHSLAPFFVSAFCRIPPPALGPIAFRTFWMRIQPGLGSSTSILPDDIKQVLLTFHVVFGDSVPLDVSDASQSTNPENEEDEVVPETQGADESQPREHPTMNIQPLDEGGKTEDDTEFTDARKNLGSNIVSTLHSAHESSIVSAKTVKVMPEVVNDDSTTKETGKNNAQDLQRLRKGSSTVPDDRGIRPGGSSISAPDCQASGSGPSWVGHSSTRIIPTSVKGKKRVLEDEGRPRAECSSLYSKTVGPKRLRLSSASQQEQREHAENIAGDKVEHQPVISAEDTIHQRSHSVRGPDAFRHTADEPPTGAGQRNRMSQSPNFSPAHRPQSLSPEIPIYNYAEDPAEAHSASSPPSDDYATWEAEVDPDEVKHVQRDTSHAPDQGGVSSKPLLQSQQLKPYVRTYYHNSLIDESEVIPSSQGDEELPIYPETHYSRISSTSGRLNVLRRALTDLRKDVSPMSMDEFQAAKKLLHDMESVVADRCSRGVRGSDADVPMQDQSE</sequence>
<dbReference type="RefSeq" id="XP_040769570.1">
    <property type="nucleotide sequence ID" value="XM_040911428.1"/>
</dbReference>
<evidence type="ECO:0008006" key="4">
    <source>
        <dbReference type="Google" id="ProtNLM"/>
    </source>
</evidence>
<feature type="region of interest" description="Disordered" evidence="1">
    <location>
        <begin position="974"/>
        <end position="1024"/>
    </location>
</feature>
<feature type="compositionally biased region" description="Polar residues" evidence="1">
    <location>
        <begin position="1107"/>
        <end position="1123"/>
    </location>
</feature>
<accession>A0A165HMB3</accession>
<dbReference type="EMBL" id="KV427606">
    <property type="protein sequence ID" value="KZT11922.1"/>
    <property type="molecule type" value="Genomic_DNA"/>
</dbReference>
<feature type="compositionally biased region" description="Basic and acidic residues" evidence="1">
    <location>
        <begin position="1132"/>
        <end position="1142"/>
    </location>
</feature>
<reference evidence="2 3" key="1">
    <citation type="journal article" date="2016" name="Mol. Biol. Evol.">
        <title>Comparative Genomics of Early-Diverging Mushroom-Forming Fungi Provides Insights into the Origins of Lignocellulose Decay Capabilities.</title>
        <authorList>
            <person name="Nagy L.G."/>
            <person name="Riley R."/>
            <person name="Tritt A."/>
            <person name="Adam C."/>
            <person name="Daum C."/>
            <person name="Floudas D."/>
            <person name="Sun H."/>
            <person name="Yadav J.S."/>
            <person name="Pangilinan J."/>
            <person name="Larsson K.H."/>
            <person name="Matsuura K."/>
            <person name="Barry K."/>
            <person name="Labutti K."/>
            <person name="Kuo R."/>
            <person name="Ohm R.A."/>
            <person name="Bhattacharya S.S."/>
            <person name="Shirouzu T."/>
            <person name="Yoshinaga Y."/>
            <person name="Martin F.M."/>
            <person name="Grigoriev I.V."/>
            <person name="Hibbett D.S."/>
        </authorList>
    </citation>
    <scope>NUCLEOTIDE SEQUENCE [LARGE SCALE GENOMIC DNA]</scope>
    <source>
        <strain evidence="2 3">93-53</strain>
    </source>
</reference>
<dbReference type="GeneID" id="63828456"/>